<accession>A0A517E0W6</accession>
<protein>
    <submittedName>
        <fullName evidence="4">Sensory transducer protein YfmS</fullName>
    </submittedName>
</protein>
<dbReference type="InterPro" id="IPR004089">
    <property type="entry name" value="MCPsignal_dom"/>
</dbReference>
<dbReference type="Pfam" id="PF00015">
    <property type="entry name" value="MCPsignal"/>
    <property type="match status" value="1"/>
</dbReference>
<name>A0A517E0W6_9FIRM</name>
<evidence type="ECO:0000259" key="3">
    <source>
        <dbReference type="PROSITE" id="PS50111"/>
    </source>
</evidence>
<dbReference type="GO" id="GO:0007165">
    <property type="term" value="P:signal transduction"/>
    <property type="evidence" value="ECO:0007669"/>
    <property type="project" value="UniProtKB-KW"/>
</dbReference>
<dbReference type="SUPFAM" id="SSF58104">
    <property type="entry name" value="Methyl-accepting chemotaxis protein (MCP) signaling domain"/>
    <property type="match status" value="1"/>
</dbReference>
<dbReference type="RefSeq" id="WP_144352548.1">
    <property type="nucleotide sequence ID" value="NZ_CP036259.1"/>
</dbReference>
<keyword evidence="5" id="KW-1185">Reference proteome</keyword>
<dbReference type="EMBL" id="CP036259">
    <property type="protein sequence ID" value="QDR83244.1"/>
    <property type="molecule type" value="Genomic_DNA"/>
</dbReference>
<dbReference type="GO" id="GO:0016020">
    <property type="term" value="C:membrane"/>
    <property type="evidence" value="ECO:0007669"/>
    <property type="project" value="InterPro"/>
</dbReference>
<reference evidence="4 5" key="1">
    <citation type="submission" date="2019-02" db="EMBL/GenBank/DDBJ databases">
        <title>Closed genome of Sporomusa termitida DSM 4440.</title>
        <authorList>
            <person name="Poehlein A."/>
            <person name="Daniel R."/>
        </authorList>
    </citation>
    <scope>NUCLEOTIDE SEQUENCE [LARGE SCALE GENOMIC DNA]</scope>
    <source>
        <strain evidence="4 5">DSM 4440</strain>
    </source>
</reference>
<gene>
    <name evidence="4" type="primary">yfmS_10</name>
    <name evidence="4" type="ORF">SPTER_47260</name>
</gene>
<sequence length="271" mass="28751">MNKLAAAIAAAELYRDLNAFDCSVLVANAEGIIIHYTEAKTFQANVKVGEPAPGTSVKNCLATREIVKTLIPEHLYGVKLRSIVRPVVEEDGTLAGVVGMAISLMTEEALHNAAHTIASMTEEITATTEELAASASRLAQELVKVKGGSERVITEINKTDEILKFVSDVAANSNLLGLNAAIEAARAGEQGRGFAVVAEEIRKMAVNSSQSVNDIKKILQNIEQEAIAVVDVIGSTAQLSEHQASATEQIGKTMQELTATANEVENIANMV</sequence>
<dbReference type="PROSITE" id="PS50111">
    <property type="entry name" value="CHEMOTAXIS_TRANSDUC_2"/>
    <property type="match status" value="1"/>
</dbReference>
<proteinExistence type="predicted"/>
<dbReference type="Proteomes" id="UP000320776">
    <property type="component" value="Chromosome"/>
</dbReference>
<dbReference type="OrthoDB" id="3192at2"/>
<evidence type="ECO:0000256" key="1">
    <source>
        <dbReference type="ARBA" id="ARBA00023224"/>
    </source>
</evidence>
<dbReference type="KEGG" id="sted:SPTER_47260"/>
<dbReference type="CDD" id="cd18773">
    <property type="entry name" value="PDC1_HK_sensor"/>
    <property type="match status" value="1"/>
</dbReference>
<dbReference type="Gene3D" id="1.10.287.950">
    <property type="entry name" value="Methyl-accepting chemotaxis protein"/>
    <property type="match status" value="1"/>
</dbReference>
<organism evidence="4 5">
    <name type="scientific">Sporomusa termitida</name>
    <dbReference type="NCBI Taxonomy" id="2377"/>
    <lineage>
        <taxon>Bacteria</taxon>
        <taxon>Bacillati</taxon>
        <taxon>Bacillota</taxon>
        <taxon>Negativicutes</taxon>
        <taxon>Selenomonadales</taxon>
        <taxon>Sporomusaceae</taxon>
        <taxon>Sporomusa</taxon>
    </lineage>
</organism>
<evidence type="ECO:0000313" key="4">
    <source>
        <dbReference type="EMBL" id="QDR83244.1"/>
    </source>
</evidence>
<feature type="domain" description="Methyl-accepting transducer" evidence="3">
    <location>
        <begin position="108"/>
        <end position="271"/>
    </location>
</feature>
<dbReference type="SMART" id="SM00283">
    <property type="entry name" value="MA"/>
    <property type="match status" value="1"/>
</dbReference>
<dbReference type="AlphaFoldDB" id="A0A517E0W6"/>
<evidence type="ECO:0000256" key="2">
    <source>
        <dbReference type="PROSITE-ProRule" id="PRU00284"/>
    </source>
</evidence>
<evidence type="ECO:0000313" key="5">
    <source>
        <dbReference type="Proteomes" id="UP000320776"/>
    </source>
</evidence>
<keyword evidence="1 2" id="KW-0807">Transducer</keyword>
<dbReference type="PANTHER" id="PTHR32089">
    <property type="entry name" value="METHYL-ACCEPTING CHEMOTAXIS PROTEIN MCPB"/>
    <property type="match status" value="1"/>
</dbReference>
<dbReference type="PANTHER" id="PTHR32089:SF112">
    <property type="entry name" value="LYSOZYME-LIKE PROTEIN-RELATED"/>
    <property type="match status" value="1"/>
</dbReference>